<accession>A0A369UP83</accession>
<dbReference type="OrthoDB" id="5959730at2"/>
<proteinExistence type="predicted"/>
<protein>
    <submittedName>
        <fullName evidence="1">Uncharacterized protein</fullName>
    </submittedName>
</protein>
<gene>
    <name evidence="1" type="ORF">DVJ77_12005</name>
</gene>
<evidence type="ECO:0000313" key="1">
    <source>
        <dbReference type="EMBL" id="RDD81430.1"/>
    </source>
</evidence>
<keyword evidence="2" id="KW-1185">Reference proteome</keyword>
<reference evidence="1 2" key="1">
    <citation type="submission" date="2018-07" db="EMBL/GenBank/DDBJ databases">
        <title>Dyella tabacisoli L4-6T, whole genome shotgun sequence.</title>
        <authorList>
            <person name="Zhou X.-K."/>
            <person name="Li W.-J."/>
            <person name="Duan Y.-Q."/>
        </authorList>
    </citation>
    <scope>NUCLEOTIDE SEQUENCE [LARGE SCALE GENOMIC DNA]</scope>
    <source>
        <strain evidence="1 2">L4-6</strain>
    </source>
</reference>
<dbReference type="Proteomes" id="UP000253782">
    <property type="component" value="Unassembled WGS sequence"/>
</dbReference>
<dbReference type="AlphaFoldDB" id="A0A369UP83"/>
<name>A0A369UP83_9GAMM</name>
<organism evidence="1 2">
    <name type="scientific">Dyella tabacisoli</name>
    <dbReference type="NCBI Taxonomy" id="2282381"/>
    <lineage>
        <taxon>Bacteria</taxon>
        <taxon>Pseudomonadati</taxon>
        <taxon>Pseudomonadota</taxon>
        <taxon>Gammaproteobacteria</taxon>
        <taxon>Lysobacterales</taxon>
        <taxon>Rhodanobacteraceae</taxon>
        <taxon>Dyella</taxon>
    </lineage>
</organism>
<dbReference type="EMBL" id="QQAH01000010">
    <property type="protein sequence ID" value="RDD81430.1"/>
    <property type="molecule type" value="Genomic_DNA"/>
</dbReference>
<sequence>MRSLLSQAIAMASDALETPDRFEFASLAGAASVASPVGTTISWAERSLRFIRQREGGLVAWLRDYRAEGDEVSQMVNALRQEAKAQGLVLQKIMLNGREAWTSRNNL</sequence>
<comment type="caution">
    <text evidence="1">The sequence shown here is derived from an EMBL/GenBank/DDBJ whole genome shotgun (WGS) entry which is preliminary data.</text>
</comment>
<evidence type="ECO:0000313" key="2">
    <source>
        <dbReference type="Proteomes" id="UP000253782"/>
    </source>
</evidence>